<name>A0A9W6FQ21_XANFL</name>
<reference evidence="3 5" key="2">
    <citation type="submission" date="2023-07" db="EMBL/GenBank/DDBJ databases">
        <title>Genomic Encyclopedia of Type Strains, Phase IV (KMG-IV): sequencing the most valuable type-strain genomes for metagenomic binning, comparative biology and taxonomic classification.</title>
        <authorList>
            <person name="Goeker M."/>
        </authorList>
    </citation>
    <scope>NUCLEOTIDE SEQUENCE [LARGE SCALE GENOMIC DNA]</scope>
    <source>
        <strain evidence="3 5">DSM 338</strain>
    </source>
</reference>
<organism evidence="2 4">
    <name type="scientific">Xanthobacter flavus</name>
    <dbReference type="NCBI Taxonomy" id="281"/>
    <lineage>
        <taxon>Bacteria</taxon>
        <taxon>Pseudomonadati</taxon>
        <taxon>Pseudomonadota</taxon>
        <taxon>Alphaproteobacteria</taxon>
        <taxon>Hyphomicrobiales</taxon>
        <taxon>Xanthobacteraceae</taxon>
        <taxon>Xanthobacter</taxon>
    </lineage>
</organism>
<protein>
    <submittedName>
        <fullName evidence="2">Uncharacterized protein</fullName>
    </submittedName>
</protein>
<dbReference type="Proteomes" id="UP001245370">
    <property type="component" value="Unassembled WGS sequence"/>
</dbReference>
<evidence type="ECO:0000313" key="3">
    <source>
        <dbReference type="EMBL" id="MDR6331928.1"/>
    </source>
</evidence>
<dbReference type="GeneID" id="95766084"/>
<reference evidence="2" key="1">
    <citation type="submission" date="2022-12" db="EMBL/GenBank/DDBJ databases">
        <title>Reference genome sequencing for broad-spectrum identification of bacterial and archaeal isolates by mass spectrometry.</title>
        <authorList>
            <person name="Sekiguchi Y."/>
            <person name="Tourlousse D.M."/>
        </authorList>
    </citation>
    <scope>NUCLEOTIDE SEQUENCE</scope>
    <source>
        <strain evidence="2">301</strain>
    </source>
</reference>
<gene>
    <name evidence="3" type="ORF">GGQ86_000375</name>
    <name evidence="2" type="ORF">XFLAVUS301_53120</name>
</gene>
<sequence length="68" mass="7027">MSGLLGPSDDQKKQQARDAASSRGSALAALLAREAELDTEGAAGSSRRARGKRLLRSLTDEDGNATLG</sequence>
<evidence type="ECO:0000313" key="2">
    <source>
        <dbReference type="EMBL" id="GLI25638.1"/>
    </source>
</evidence>
<dbReference type="RefSeq" id="WP_281810124.1">
    <property type="nucleotide sequence ID" value="NZ_BSDO01000022.1"/>
</dbReference>
<evidence type="ECO:0000313" key="5">
    <source>
        <dbReference type="Proteomes" id="UP001245370"/>
    </source>
</evidence>
<proteinExistence type="predicted"/>
<dbReference type="EMBL" id="BSDO01000022">
    <property type="protein sequence ID" value="GLI25638.1"/>
    <property type="molecule type" value="Genomic_DNA"/>
</dbReference>
<dbReference type="Proteomes" id="UP001144397">
    <property type="component" value="Unassembled WGS sequence"/>
</dbReference>
<comment type="caution">
    <text evidence="2">The sequence shown here is derived from an EMBL/GenBank/DDBJ whole genome shotgun (WGS) entry which is preliminary data.</text>
</comment>
<evidence type="ECO:0000256" key="1">
    <source>
        <dbReference type="SAM" id="MobiDB-lite"/>
    </source>
</evidence>
<dbReference type="EMBL" id="JAVDPY010000001">
    <property type="protein sequence ID" value="MDR6331928.1"/>
    <property type="molecule type" value="Genomic_DNA"/>
</dbReference>
<dbReference type="AlphaFoldDB" id="A0A9W6FQ21"/>
<accession>A0A9W6FQ21</accession>
<evidence type="ECO:0000313" key="4">
    <source>
        <dbReference type="Proteomes" id="UP001144397"/>
    </source>
</evidence>
<keyword evidence="5" id="KW-1185">Reference proteome</keyword>
<feature type="compositionally biased region" description="Low complexity" evidence="1">
    <location>
        <begin position="17"/>
        <end position="32"/>
    </location>
</feature>
<feature type="region of interest" description="Disordered" evidence="1">
    <location>
        <begin position="1"/>
        <end position="68"/>
    </location>
</feature>